<evidence type="ECO:0000313" key="3">
    <source>
        <dbReference type="Proteomes" id="UP001265746"/>
    </source>
</evidence>
<feature type="compositionally biased region" description="Basic and acidic residues" evidence="1">
    <location>
        <begin position="30"/>
        <end position="42"/>
    </location>
</feature>
<dbReference type="AlphaFoldDB" id="A0AAD9W636"/>
<comment type="caution">
    <text evidence="2">The sequence shown here is derived from an EMBL/GenBank/DDBJ whole genome shotgun (WGS) entry which is preliminary data.</text>
</comment>
<dbReference type="Proteomes" id="UP001265746">
    <property type="component" value="Unassembled WGS sequence"/>
</dbReference>
<dbReference type="EMBL" id="JAUJFL010000002">
    <property type="protein sequence ID" value="KAK2610195.1"/>
    <property type="molecule type" value="Genomic_DNA"/>
</dbReference>
<sequence>MPKDQYPSRNMSSDVEPTIHTVGSRYSPDQPERDSKTPEYIDKILPSALDSKLAKGGDSKTDNHGDGPHTSIVSGTTKVFRTVGSANPGSFGTTVSRENTE</sequence>
<evidence type="ECO:0000313" key="2">
    <source>
        <dbReference type="EMBL" id="KAK2610195.1"/>
    </source>
</evidence>
<protein>
    <submittedName>
        <fullName evidence="2">Uncharacterized protein</fullName>
    </submittedName>
</protein>
<name>A0AAD9W636_PHOAM</name>
<accession>A0AAD9W636</accession>
<feature type="compositionally biased region" description="Basic and acidic residues" evidence="1">
    <location>
        <begin position="52"/>
        <end position="67"/>
    </location>
</feature>
<reference evidence="2" key="1">
    <citation type="submission" date="2023-06" db="EMBL/GenBank/DDBJ databases">
        <authorList>
            <person name="Noh H."/>
        </authorList>
    </citation>
    <scope>NUCLEOTIDE SEQUENCE</scope>
    <source>
        <strain evidence="2">DUCC20226</strain>
    </source>
</reference>
<gene>
    <name evidence="2" type="ORF">N8I77_003646</name>
</gene>
<proteinExistence type="predicted"/>
<organism evidence="2 3">
    <name type="scientific">Phomopsis amygdali</name>
    <name type="common">Fusicoccum amygdali</name>
    <dbReference type="NCBI Taxonomy" id="1214568"/>
    <lineage>
        <taxon>Eukaryota</taxon>
        <taxon>Fungi</taxon>
        <taxon>Dikarya</taxon>
        <taxon>Ascomycota</taxon>
        <taxon>Pezizomycotina</taxon>
        <taxon>Sordariomycetes</taxon>
        <taxon>Sordariomycetidae</taxon>
        <taxon>Diaporthales</taxon>
        <taxon>Diaporthaceae</taxon>
        <taxon>Diaporthe</taxon>
    </lineage>
</organism>
<feature type="region of interest" description="Disordered" evidence="1">
    <location>
        <begin position="1"/>
        <end position="77"/>
    </location>
</feature>
<keyword evidence="3" id="KW-1185">Reference proteome</keyword>
<evidence type="ECO:0000256" key="1">
    <source>
        <dbReference type="SAM" id="MobiDB-lite"/>
    </source>
</evidence>